<feature type="domain" description="IPT/TIG" evidence="1">
    <location>
        <begin position="286"/>
        <end position="370"/>
    </location>
</feature>
<dbReference type="GO" id="GO:0017154">
    <property type="term" value="F:semaphorin receptor activity"/>
    <property type="evidence" value="ECO:0007669"/>
    <property type="project" value="InterPro"/>
</dbReference>
<sequence length="453" mass="43304">MLVSNSQITTTAPAGTGSVAVTVTSPLGTSNGVTYTYSAGPVITGLNPVSGPTSGGNTVTISGSGFTGASSLHFGTASASFVVLSDSQVQATAPAGSGTVLVTVTTSVGTSNGTTYTYSAAPVITGLNPVSGPTSGGNTVTISGSGFTAATAVEFGTASAVFTVVSDTQITATAPAGTGSVPVTVTTSAGTSSSVTYSYINVTAPLITGLSPNQGPTSGGNTVTISGSGLSGAISVLFGAHAATITGNTSTQITVTAPAGAAQSVNVTVTTGAGTSNPLPYFYVAAPAITGLSPNQGPTSGGNTVTIFGSGLALTGAVHFASAAATSITVNSDSQITVTAPPNAGTVLVTATTPGGTSTIGVGSAYYTYVAVPVINSLSPAQGSASGGDDVLIRGSNLTYTDAVFFGTTPASFAALSDTMVVATSPAGPVGPVTVTVHSPGGTSNGAAFQYQP</sequence>
<dbReference type="InterPro" id="IPR014756">
    <property type="entry name" value="Ig_E-set"/>
</dbReference>
<dbReference type="SUPFAM" id="SSF81296">
    <property type="entry name" value="E set domains"/>
    <property type="match status" value="5"/>
</dbReference>
<dbReference type="Pfam" id="PF01833">
    <property type="entry name" value="TIG"/>
    <property type="match status" value="5"/>
</dbReference>
<proteinExistence type="predicted"/>
<dbReference type="Gene3D" id="2.60.40.10">
    <property type="entry name" value="Immunoglobulins"/>
    <property type="match status" value="5"/>
</dbReference>
<dbReference type="AlphaFoldDB" id="A0A540WG26"/>
<dbReference type="InterPro" id="IPR013783">
    <property type="entry name" value="Ig-like_fold"/>
</dbReference>
<accession>A0A540WG26</accession>
<keyword evidence="3" id="KW-1185">Reference proteome</keyword>
<dbReference type="SMART" id="SM00429">
    <property type="entry name" value="IPT"/>
    <property type="match status" value="5"/>
</dbReference>
<feature type="domain" description="IPT/TIG" evidence="1">
    <location>
        <begin position="372"/>
        <end position="452"/>
    </location>
</feature>
<dbReference type="EMBL" id="VIGB01000002">
    <property type="protein sequence ID" value="TQF07975.1"/>
    <property type="molecule type" value="Genomic_DNA"/>
</dbReference>
<dbReference type="InterPro" id="IPR002909">
    <property type="entry name" value="IPT_dom"/>
</dbReference>
<evidence type="ECO:0000259" key="1">
    <source>
        <dbReference type="SMART" id="SM00429"/>
    </source>
</evidence>
<dbReference type="CDD" id="cd00102">
    <property type="entry name" value="IPT"/>
    <property type="match status" value="4"/>
</dbReference>
<reference evidence="2 3" key="1">
    <citation type="submission" date="2019-06" db="EMBL/GenBank/DDBJ databases">
        <title>Description of Kitasatospora acidophila sp. nov. isolated from pine grove soil, and reclassification of Streptomyces novaecaesareae to Kitasatospora novaeceasareae comb. nov.</title>
        <authorList>
            <person name="Kim M.J."/>
        </authorList>
    </citation>
    <scope>NUCLEOTIDE SEQUENCE [LARGE SCALE GENOMIC DNA]</scope>
    <source>
        <strain evidence="2 3">MMS16-CNU292</strain>
    </source>
</reference>
<dbReference type="PANTHER" id="PTHR22625">
    <property type="entry name" value="PLEXIN"/>
    <property type="match status" value="1"/>
</dbReference>
<gene>
    <name evidence="2" type="ORF">E6W39_01015</name>
</gene>
<feature type="domain" description="IPT/TIG" evidence="1">
    <location>
        <begin position="204"/>
        <end position="284"/>
    </location>
</feature>
<dbReference type="InterPro" id="IPR031148">
    <property type="entry name" value="Plexin"/>
</dbReference>
<dbReference type="CDD" id="cd00603">
    <property type="entry name" value="IPT_PCSR"/>
    <property type="match status" value="1"/>
</dbReference>
<dbReference type="Proteomes" id="UP000319103">
    <property type="component" value="Unassembled WGS sequence"/>
</dbReference>
<evidence type="ECO:0000313" key="2">
    <source>
        <dbReference type="EMBL" id="TQF07975.1"/>
    </source>
</evidence>
<feature type="domain" description="IPT/TIG" evidence="1">
    <location>
        <begin position="121"/>
        <end position="200"/>
    </location>
</feature>
<dbReference type="GO" id="GO:0005975">
    <property type="term" value="P:carbohydrate metabolic process"/>
    <property type="evidence" value="ECO:0007669"/>
    <property type="project" value="UniProtKB-ARBA"/>
</dbReference>
<comment type="caution">
    <text evidence="2">The sequence shown here is derived from an EMBL/GenBank/DDBJ whole genome shotgun (WGS) entry which is preliminary data.</text>
</comment>
<dbReference type="PANTHER" id="PTHR22625:SF70">
    <property type="entry name" value="PLEXIN A, ISOFORM A"/>
    <property type="match status" value="1"/>
</dbReference>
<organism evidence="2 3">
    <name type="scientific">Kitasatospora acidiphila</name>
    <dbReference type="NCBI Taxonomy" id="2567942"/>
    <lineage>
        <taxon>Bacteria</taxon>
        <taxon>Bacillati</taxon>
        <taxon>Actinomycetota</taxon>
        <taxon>Actinomycetes</taxon>
        <taxon>Kitasatosporales</taxon>
        <taxon>Streptomycetaceae</taxon>
        <taxon>Kitasatospora</taxon>
    </lineage>
</organism>
<protein>
    <submittedName>
        <fullName evidence="2">Cell shape-determining protein</fullName>
    </submittedName>
</protein>
<name>A0A540WG26_9ACTN</name>
<dbReference type="OrthoDB" id="3289082at2"/>
<feature type="domain" description="IPT/TIG" evidence="1">
    <location>
        <begin position="40"/>
        <end position="119"/>
    </location>
</feature>
<evidence type="ECO:0000313" key="3">
    <source>
        <dbReference type="Proteomes" id="UP000319103"/>
    </source>
</evidence>